<keyword evidence="3" id="KW-1185">Reference proteome</keyword>
<dbReference type="RefSeq" id="WP_059350310.1">
    <property type="nucleotide sequence ID" value="NZ_LDYG01000014.1"/>
</dbReference>
<dbReference type="EMBL" id="LDYG01000014">
    <property type="protein sequence ID" value="KUP08305.1"/>
    <property type="molecule type" value="Genomic_DNA"/>
</dbReference>
<evidence type="ECO:0000313" key="2">
    <source>
        <dbReference type="EMBL" id="KUP08305.1"/>
    </source>
</evidence>
<gene>
    <name evidence="2" type="ORF">Q75_02935</name>
</gene>
<sequence length="99" mass="11497">MKEVMKKLFIVFIISSLIIPISPLQVLAAKKGTEIPIEPPLDYHQEKEAEVPIIGEIESMREENAKFFLKEDMSYEMAVYLFLFITIKMDYGKILIMIL</sequence>
<dbReference type="AlphaFoldDB" id="A0A147KBC9"/>
<keyword evidence="1" id="KW-0812">Transmembrane</keyword>
<dbReference type="PATRIC" id="fig|1150625.3.peg.609"/>
<feature type="transmembrane region" description="Helical" evidence="1">
    <location>
        <begin position="77"/>
        <end position="96"/>
    </location>
</feature>
<organism evidence="2 3">
    <name type="scientific">Bacillus coahuilensis p1.1.43</name>
    <dbReference type="NCBI Taxonomy" id="1150625"/>
    <lineage>
        <taxon>Bacteria</taxon>
        <taxon>Bacillati</taxon>
        <taxon>Bacillota</taxon>
        <taxon>Bacilli</taxon>
        <taxon>Bacillales</taxon>
        <taxon>Bacillaceae</taxon>
        <taxon>Bacillus</taxon>
    </lineage>
</organism>
<evidence type="ECO:0000313" key="3">
    <source>
        <dbReference type="Proteomes" id="UP000074108"/>
    </source>
</evidence>
<comment type="caution">
    <text evidence="2">The sequence shown here is derived from an EMBL/GenBank/DDBJ whole genome shotgun (WGS) entry which is preliminary data.</text>
</comment>
<evidence type="ECO:0000256" key="1">
    <source>
        <dbReference type="SAM" id="Phobius"/>
    </source>
</evidence>
<keyword evidence="1" id="KW-1133">Transmembrane helix</keyword>
<protein>
    <submittedName>
        <fullName evidence="2">Uncharacterized protein</fullName>
    </submittedName>
</protein>
<dbReference type="Proteomes" id="UP000074108">
    <property type="component" value="Unassembled WGS sequence"/>
</dbReference>
<name>A0A147KBC9_9BACI</name>
<keyword evidence="1" id="KW-0472">Membrane</keyword>
<proteinExistence type="predicted"/>
<accession>A0A147KBC9</accession>
<reference evidence="2 3" key="1">
    <citation type="journal article" date="2016" name="Front. Microbiol.">
        <title>Microevolution Analysis of Bacillus coahuilensis Unveils Differences in Phosphorus Acquisition Strategies and Their Regulation.</title>
        <authorList>
            <person name="Gomez-Lunar Z."/>
            <person name="Hernandez-Gonzalez I."/>
            <person name="Rodriguez-Torres M.D."/>
            <person name="Souza V."/>
            <person name="Olmedo-Alvarez G."/>
        </authorList>
    </citation>
    <scope>NUCLEOTIDE SEQUENCE [LARGE SCALE GENOMIC DNA]</scope>
    <source>
        <strain evidence="3">p1.1.43</strain>
    </source>
</reference>